<evidence type="ECO:0000313" key="7">
    <source>
        <dbReference type="Proteomes" id="UP000233491"/>
    </source>
</evidence>
<dbReference type="InterPro" id="IPR000847">
    <property type="entry name" value="LysR_HTH_N"/>
</dbReference>
<dbReference type="GO" id="GO:0006351">
    <property type="term" value="P:DNA-templated transcription"/>
    <property type="evidence" value="ECO:0007669"/>
    <property type="project" value="TreeGrafter"/>
</dbReference>
<dbReference type="FunFam" id="1.10.10.10:FF:000001">
    <property type="entry name" value="LysR family transcriptional regulator"/>
    <property type="match status" value="1"/>
</dbReference>
<dbReference type="InterPro" id="IPR036388">
    <property type="entry name" value="WH-like_DNA-bd_sf"/>
</dbReference>
<dbReference type="PROSITE" id="PS50931">
    <property type="entry name" value="HTH_LYSR"/>
    <property type="match status" value="1"/>
</dbReference>
<dbReference type="InterPro" id="IPR058163">
    <property type="entry name" value="LysR-type_TF_proteobact-type"/>
</dbReference>
<evidence type="ECO:0000256" key="2">
    <source>
        <dbReference type="ARBA" id="ARBA00023015"/>
    </source>
</evidence>
<evidence type="ECO:0000313" key="6">
    <source>
        <dbReference type="EMBL" id="PKR89257.1"/>
    </source>
</evidence>
<protein>
    <submittedName>
        <fullName evidence="6">LysR family transcriptional regulator</fullName>
    </submittedName>
</protein>
<dbReference type="CDD" id="cd08422">
    <property type="entry name" value="PBP2_CrgA_like"/>
    <property type="match status" value="1"/>
</dbReference>
<dbReference type="InterPro" id="IPR036390">
    <property type="entry name" value="WH_DNA-bd_sf"/>
</dbReference>
<dbReference type="PANTHER" id="PTHR30537:SF35">
    <property type="entry name" value="TRANSCRIPTIONAL REGULATORY PROTEIN"/>
    <property type="match status" value="1"/>
</dbReference>
<accession>A0A1I4VV53</accession>
<gene>
    <name evidence="6" type="ORF">CXZ10_10060</name>
</gene>
<dbReference type="EMBL" id="PJNW01000006">
    <property type="protein sequence ID" value="PKR89257.1"/>
    <property type="molecule type" value="Genomic_DNA"/>
</dbReference>
<dbReference type="Pfam" id="PF03466">
    <property type="entry name" value="LysR_substrate"/>
    <property type="match status" value="1"/>
</dbReference>
<reference evidence="6 7" key="1">
    <citation type="submission" date="2017-12" db="EMBL/GenBank/DDBJ databases">
        <title>Anaerobic carbon monoxide metabolism by Pleomorphomonas carboxyditropha sp. nov., a new mesophilic hydrogenogenic carboxidotroph.</title>
        <authorList>
            <person name="Esquivel-Elizondo S."/>
            <person name="Krajmalnik-Brown R."/>
        </authorList>
    </citation>
    <scope>NUCLEOTIDE SEQUENCE [LARGE SCALE GENOMIC DNA]</scope>
    <source>
        <strain evidence="6 7">R5-392</strain>
    </source>
</reference>
<evidence type="ECO:0000259" key="5">
    <source>
        <dbReference type="PROSITE" id="PS50931"/>
    </source>
</evidence>
<dbReference type="SUPFAM" id="SSF46785">
    <property type="entry name" value="Winged helix' DNA-binding domain"/>
    <property type="match status" value="1"/>
</dbReference>
<comment type="similarity">
    <text evidence="1">Belongs to the LysR transcriptional regulatory family.</text>
</comment>
<name>A0A1I4VV53_9HYPH</name>
<keyword evidence="2" id="KW-0805">Transcription regulation</keyword>
<dbReference type="PANTHER" id="PTHR30537">
    <property type="entry name" value="HTH-TYPE TRANSCRIPTIONAL REGULATOR"/>
    <property type="match status" value="1"/>
</dbReference>
<dbReference type="GO" id="GO:0043565">
    <property type="term" value="F:sequence-specific DNA binding"/>
    <property type="evidence" value="ECO:0007669"/>
    <property type="project" value="TreeGrafter"/>
</dbReference>
<dbReference type="SUPFAM" id="SSF53850">
    <property type="entry name" value="Periplasmic binding protein-like II"/>
    <property type="match status" value="1"/>
</dbReference>
<dbReference type="GO" id="GO:0003700">
    <property type="term" value="F:DNA-binding transcription factor activity"/>
    <property type="evidence" value="ECO:0007669"/>
    <property type="project" value="InterPro"/>
</dbReference>
<proteinExistence type="inferred from homology"/>
<evidence type="ECO:0000256" key="1">
    <source>
        <dbReference type="ARBA" id="ARBA00009437"/>
    </source>
</evidence>
<comment type="caution">
    <text evidence="6">The sequence shown here is derived from an EMBL/GenBank/DDBJ whole genome shotgun (WGS) entry which is preliminary data.</text>
</comment>
<dbReference type="Pfam" id="PF00126">
    <property type="entry name" value="HTH_1"/>
    <property type="match status" value="1"/>
</dbReference>
<evidence type="ECO:0000256" key="4">
    <source>
        <dbReference type="ARBA" id="ARBA00023163"/>
    </source>
</evidence>
<evidence type="ECO:0000256" key="3">
    <source>
        <dbReference type="ARBA" id="ARBA00023125"/>
    </source>
</evidence>
<dbReference type="InterPro" id="IPR005119">
    <property type="entry name" value="LysR_subst-bd"/>
</dbReference>
<feature type="domain" description="HTH lysR-type" evidence="5">
    <location>
        <begin position="1"/>
        <end position="59"/>
    </location>
</feature>
<keyword evidence="4" id="KW-0804">Transcription</keyword>
<dbReference type="Gene3D" id="3.40.190.290">
    <property type="match status" value="1"/>
</dbReference>
<sequence>MDTFTRMRTFVEVVEAGGFSAAARKLGRSKALISKYVKELEDELGARLMNRTTRRLSLTELGQAYFRDAGEILQRVDDLQDMVRERHGEPTGLLRVAAPRTFGDSTLGKAIMDFVAANPAIRLDLRLDDRFVDLIDEGFDCAIRVSELSDSSLIARKLADYRFATVVRPDVVDIHGLPTTPDDLTRLPCIIDSNLRNRFNWRFLVDGARQTVPVSGRVEVNSPSAVRLAVLAGLGFGSVPYKMVEDDINAGRLRIVLSEFELGAANIYVVYPHRRHLSAKIRAFVDFMADWFQKNGEECSGGPSGSAAEPPEAD</sequence>
<dbReference type="OrthoDB" id="9786526at2"/>
<dbReference type="Gene3D" id="1.10.10.10">
    <property type="entry name" value="Winged helix-like DNA-binding domain superfamily/Winged helix DNA-binding domain"/>
    <property type="match status" value="1"/>
</dbReference>
<keyword evidence="3" id="KW-0238">DNA-binding</keyword>
<dbReference type="Proteomes" id="UP000233491">
    <property type="component" value="Unassembled WGS sequence"/>
</dbReference>
<dbReference type="AlphaFoldDB" id="A0A1I4VV53"/>
<keyword evidence="7" id="KW-1185">Reference proteome</keyword>
<organism evidence="6 7">
    <name type="scientific">Pleomorphomonas diazotrophica</name>
    <dbReference type="NCBI Taxonomy" id="1166257"/>
    <lineage>
        <taxon>Bacteria</taxon>
        <taxon>Pseudomonadati</taxon>
        <taxon>Pseudomonadota</taxon>
        <taxon>Alphaproteobacteria</taxon>
        <taxon>Hyphomicrobiales</taxon>
        <taxon>Pleomorphomonadaceae</taxon>
        <taxon>Pleomorphomonas</taxon>
    </lineage>
</organism>
<dbReference type="RefSeq" id="WP_101289035.1">
    <property type="nucleotide sequence ID" value="NZ_FOUQ01000013.1"/>
</dbReference>